<reference evidence="3 4" key="1">
    <citation type="journal article" date="2012" name="MBio">
        <title>Comparative genome analysis of three eukaryotic parasites with differing abilities to transform leukocytes reveals key mediators of Theileria-induced leukocyte transformation.</title>
        <authorList>
            <person name="Hayashida K."/>
            <person name="Hara Y."/>
            <person name="Abe T."/>
            <person name="Yamasaki C."/>
            <person name="Toyoda A."/>
            <person name="Kosuge T."/>
            <person name="Suzuki Y."/>
            <person name="Sato Y."/>
            <person name="Kawashima S."/>
            <person name="Katayama T."/>
            <person name="Wakaguri H."/>
            <person name="Inoue N."/>
            <person name="Homma K."/>
            <person name="Tada-Umezaki M."/>
            <person name="Yagi Y."/>
            <person name="Fujii Y."/>
            <person name="Habara T."/>
            <person name="Kanehisa M."/>
            <person name="Watanabe H."/>
            <person name="Ito K."/>
            <person name="Gojobori T."/>
            <person name="Sugawara H."/>
            <person name="Imanishi T."/>
            <person name="Weir W."/>
            <person name="Gardner M."/>
            <person name="Pain A."/>
            <person name="Shiels B."/>
            <person name="Hattori M."/>
            <person name="Nene V."/>
            <person name="Sugimoto C."/>
        </authorList>
    </citation>
    <scope>NUCLEOTIDE SEQUENCE [LARGE SCALE GENOMIC DNA]</scope>
    <source>
        <strain evidence="3 4">Shintoku</strain>
    </source>
</reference>
<feature type="region of interest" description="Disordered" evidence="1">
    <location>
        <begin position="553"/>
        <end position="582"/>
    </location>
</feature>
<proteinExistence type="predicted"/>
<gene>
    <name evidence="3" type="ORF">TOT_030000763</name>
</gene>
<keyword evidence="4" id="KW-1185">Reference proteome</keyword>
<dbReference type="KEGG" id="tot:TOT_030000763"/>
<dbReference type="GeneID" id="20715916"/>
<evidence type="ECO:0000313" key="3">
    <source>
        <dbReference type="EMBL" id="BAM41501.1"/>
    </source>
</evidence>
<accession>J4C436</accession>
<name>J4C436_THEOR</name>
<feature type="signal peptide" evidence="2">
    <location>
        <begin position="1"/>
        <end position="25"/>
    </location>
</feature>
<feature type="compositionally biased region" description="Basic and acidic residues" evidence="1">
    <location>
        <begin position="567"/>
        <end position="582"/>
    </location>
</feature>
<evidence type="ECO:0000256" key="1">
    <source>
        <dbReference type="SAM" id="MobiDB-lite"/>
    </source>
</evidence>
<dbReference type="OrthoDB" id="10294193at2759"/>
<sequence length="582" mass="67353">MKLYTIYRSLLLYLLLCCGTKFADGGPFKTPTPGLSQFHYDYVPFSSGTTKNRSRSTGANISHRSHQEILSPIHLDINDRKSTHKYKYFIRNGIHHYMAYPSFYFHKIKEGNVLLWELSVYKYPQLVTAKRMRNGHYDIKVHFENVMGVIGEYPGERESRRGLYPFQEFNRPSVPVQVISRNPKLLEDGENNLVVLDVGVKKRTMFFEYSYNVVTKTHIYNANDRYLFKLVKEGNYIHWKPTNEEYANMVTVTDEPNGERSIKVFLSDDAESDDELTAEELSHVFDVAFPLSSVYPEAFMSPVEDISEQQGITDVIGLGDEIEGKIPMTIDIMKKESNEQFEYFKGPGYGTYTPKHNFIFKLIKASQTLKLGSSFILWNGTRPEDYSNQIIIDSVGTLNTTNSASIYLMGGDSRHFSKTANKWVEIDPLATLDVGKERAGYEYEYLKNDRQHLGTYIPRGRFLFKAIKLSKWKMANRIVINIWETTKPNEYAKRVIVKGSGSSEQYIVIFQKDDTFKLYYKPDSVDTWRDETANLRSIDTLRLFNVDLNAPKPTDHEFVEDEIPEEQTPKGDSEEQRFHDQL</sequence>
<dbReference type="VEuPathDB" id="PiroplasmaDB:TOT_030000763"/>
<dbReference type="Proteomes" id="UP000003786">
    <property type="component" value="Chromosome 3"/>
</dbReference>
<feature type="chain" id="PRO_5003778576" evidence="2">
    <location>
        <begin position="26"/>
        <end position="582"/>
    </location>
</feature>
<dbReference type="RefSeq" id="XP_009691802.1">
    <property type="nucleotide sequence ID" value="XM_009693507.1"/>
</dbReference>
<dbReference type="AlphaFoldDB" id="J4C436"/>
<protein>
    <submittedName>
        <fullName evidence="3">Uncharacterized protein</fullName>
    </submittedName>
</protein>
<organism evidence="3 4">
    <name type="scientific">Theileria orientalis strain Shintoku</name>
    <dbReference type="NCBI Taxonomy" id="869250"/>
    <lineage>
        <taxon>Eukaryota</taxon>
        <taxon>Sar</taxon>
        <taxon>Alveolata</taxon>
        <taxon>Apicomplexa</taxon>
        <taxon>Aconoidasida</taxon>
        <taxon>Piroplasmida</taxon>
        <taxon>Theileriidae</taxon>
        <taxon>Theileria</taxon>
    </lineage>
</organism>
<evidence type="ECO:0000256" key="2">
    <source>
        <dbReference type="SAM" id="SignalP"/>
    </source>
</evidence>
<evidence type="ECO:0000313" key="4">
    <source>
        <dbReference type="Proteomes" id="UP000003786"/>
    </source>
</evidence>
<dbReference type="EMBL" id="AP011948">
    <property type="protein sequence ID" value="BAM41501.1"/>
    <property type="molecule type" value="Genomic_DNA"/>
</dbReference>
<keyword evidence="2" id="KW-0732">Signal</keyword>